<dbReference type="Pfam" id="PF04239">
    <property type="entry name" value="DUF421"/>
    <property type="match status" value="1"/>
</dbReference>
<protein>
    <submittedName>
        <fullName evidence="9">DUF421 domain-containing protein</fullName>
    </submittedName>
</protein>
<reference evidence="9" key="1">
    <citation type="submission" date="2021-03" db="EMBL/GenBank/DDBJ databases">
        <title>Bacillus suaedae sp. nov., isolated from Suaeda aralocaspica.</title>
        <authorList>
            <person name="Lei R.F.R."/>
        </authorList>
    </citation>
    <scope>NUCLEOTIDE SEQUENCE</scope>
    <source>
        <strain evidence="9">YZJH907-2</strain>
    </source>
</reference>
<dbReference type="EMBL" id="JAGKSQ010000002">
    <property type="protein sequence ID" value="MBP3950528.1"/>
    <property type="molecule type" value="Genomic_DNA"/>
</dbReference>
<evidence type="ECO:0000256" key="3">
    <source>
        <dbReference type="ARBA" id="ARBA00022475"/>
    </source>
</evidence>
<feature type="domain" description="YetF C-terminal" evidence="8">
    <location>
        <begin position="82"/>
        <end position="213"/>
    </location>
</feature>
<dbReference type="Pfam" id="PF07870">
    <property type="entry name" value="DUF1657"/>
    <property type="match status" value="1"/>
</dbReference>
<organism evidence="9 10">
    <name type="scientific">Halalkalibacter suaedae</name>
    <dbReference type="NCBI Taxonomy" id="2822140"/>
    <lineage>
        <taxon>Bacteria</taxon>
        <taxon>Bacillati</taxon>
        <taxon>Bacillota</taxon>
        <taxon>Bacilli</taxon>
        <taxon>Bacillales</taxon>
        <taxon>Bacillaceae</taxon>
        <taxon>Halalkalibacter</taxon>
    </lineage>
</organism>
<keyword evidence="5 7" id="KW-1133">Transmembrane helix</keyword>
<keyword evidence="4 7" id="KW-0812">Transmembrane</keyword>
<evidence type="ECO:0000256" key="7">
    <source>
        <dbReference type="SAM" id="Phobius"/>
    </source>
</evidence>
<feature type="transmembrane region" description="Helical" evidence="7">
    <location>
        <begin position="61"/>
        <end position="81"/>
    </location>
</feature>
<dbReference type="GO" id="GO:0005886">
    <property type="term" value="C:plasma membrane"/>
    <property type="evidence" value="ECO:0007669"/>
    <property type="project" value="UniProtKB-SubCell"/>
</dbReference>
<name>A0A940WRM3_9BACI</name>
<evidence type="ECO:0000256" key="6">
    <source>
        <dbReference type="ARBA" id="ARBA00023136"/>
    </source>
</evidence>
<sequence length="286" mass="32231">MEGWIEVALRSFVGFVLLIAIGRLLIRKPIGEASQLEFGLMAAIAVILAVGSFSLSIPITYFLIAITIWAGGSLLINILSVKSTMFRNGIYGKGIPIMKDGKILEDNMKKQHLTTDELLRKLRTKQVFQFADVEFAILEGNGELNVLVKKEQQPITSKLLHQRVPPIKEPETVITDGKILHEPLATRGLNQEWLKTELEKMNAIVENVFLAQIDEYGQLAIDLFDDVLQVPKPTELPMLETSMKQVQADLETFVLDTENPQAKKTYQWCADQMKEVYKSVSPYTQK</sequence>
<evidence type="ECO:0000313" key="9">
    <source>
        <dbReference type="EMBL" id="MBP3950528.1"/>
    </source>
</evidence>
<proteinExistence type="inferred from homology"/>
<feature type="transmembrane region" description="Helical" evidence="7">
    <location>
        <begin position="7"/>
        <end position="26"/>
    </location>
</feature>
<gene>
    <name evidence="9" type="ORF">J7W16_05230</name>
</gene>
<evidence type="ECO:0000256" key="4">
    <source>
        <dbReference type="ARBA" id="ARBA00022692"/>
    </source>
</evidence>
<dbReference type="InterPro" id="IPR012452">
    <property type="entry name" value="DUF1657"/>
</dbReference>
<comment type="caution">
    <text evidence="9">The sequence shown here is derived from an EMBL/GenBank/DDBJ whole genome shotgun (WGS) entry which is preliminary data.</text>
</comment>
<evidence type="ECO:0000259" key="8">
    <source>
        <dbReference type="Pfam" id="PF04239"/>
    </source>
</evidence>
<dbReference type="RefSeq" id="WP_210596164.1">
    <property type="nucleotide sequence ID" value="NZ_JAGKSQ010000002.1"/>
</dbReference>
<keyword evidence="3" id="KW-1003">Cell membrane</keyword>
<dbReference type="PANTHER" id="PTHR34582">
    <property type="entry name" value="UPF0702 TRANSMEMBRANE PROTEIN YCAP"/>
    <property type="match status" value="1"/>
</dbReference>
<dbReference type="PANTHER" id="PTHR34582:SF7">
    <property type="entry name" value="UPF0702 TRANSMEMBRANE PROTEIN YDFS"/>
    <property type="match status" value="1"/>
</dbReference>
<evidence type="ECO:0000313" key="10">
    <source>
        <dbReference type="Proteomes" id="UP000678228"/>
    </source>
</evidence>
<feature type="transmembrane region" description="Helical" evidence="7">
    <location>
        <begin position="38"/>
        <end position="55"/>
    </location>
</feature>
<keyword evidence="6 7" id="KW-0472">Membrane</keyword>
<evidence type="ECO:0000256" key="1">
    <source>
        <dbReference type="ARBA" id="ARBA00004651"/>
    </source>
</evidence>
<comment type="similarity">
    <text evidence="2">Belongs to the UPF0702 family.</text>
</comment>
<evidence type="ECO:0000256" key="5">
    <source>
        <dbReference type="ARBA" id="ARBA00022989"/>
    </source>
</evidence>
<keyword evidence="10" id="KW-1185">Reference proteome</keyword>
<dbReference type="InterPro" id="IPR007353">
    <property type="entry name" value="DUF421"/>
</dbReference>
<dbReference type="Gene3D" id="3.30.240.20">
    <property type="entry name" value="bsu07140 like domains"/>
    <property type="match status" value="2"/>
</dbReference>
<comment type="subcellular location">
    <subcellularLocation>
        <location evidence="1">Cell membrane</location>
        <topology evidence="1">Multi-pass membrane protein</topology>
    </subcellularLocation>
</comment>
<dbReference type="Proteomes" id="UP000678228">
    <property type="component" value="Unassembled WGS sequence"/>
</dbReference>
<accession>A0A940WRM3</accession>
<evidence type="ECO:0000256" key="2">
    <source>
        <dbReference type="ARBA" id="ARBA00006448"/>
    </source>
</evidence>
<dbReference type="InterPro" id="IPR023090">
    <property type="entry name" value="UPF0702_alpha/beta_dom_sf"/>
</dbReference>
<dbReference type="AlphaFoldDB" id="A0A940WRM3"/>